<protein>
    <submittedName>
        <fullName evidence="6">Transcription factor atf1</fullName>
    </submittedName>
</protein>
<evidence type="ECO:0000256" key="4">
    <source>
        <dbReference type="SAM" id="MobiDB-lite"/>
    </source>
</evidence>
<dbReference type="GO" id="GO:0003700">
    <property type="term" value="F:DNA-binding transcription factor activity"/>
    <property type="evidence" value="ECO:0007669"/>
    <property type="project" value="InterPro"/>
</dbReference>
<evidence type="ECO:0000256" key="2">
    <source>
        <dbReference type="ARBA" id="ARBA00023125"/>
    </source>
</evidence>
<reference evidence="6 7" key="1">
    <citation type="submission" date="2017-05" db="EMBL/GenBank/DDBJ databases">
        <title>Draft genome sequence of Elsinoe australis.</title>
        <authorList>
            <person name="Cheng Q."/>
        </authorList>
    </citation>
    <scope>NUCLEOTIDE SEQUENCE [LARGE SCALE GENOMIC DNA]</scope>
    <source>
        <strain evidence="6 7">NL1</strain>
    </source>
</reference>
<dbReference type="GO" id="GO:0003677">
    <property type="term" value="F:DNA binding"/>
    <property type="evidence" value="ECO:0007669"/>
    <property type="project" value="UniProtKB-KW"/>
</dbReference>
<dbReference type="PROSITE" id="PS50217">
    <property type="entry name" value="BZIP"/>
    <property type="match status" value="1"/>
</dbReference>
<dbReference type="InterPro" id="IPR046347">
    <property type="entry name" value="bZIP_sf"/>
</dbReference>
<dbReference type="Gene3D" id="1.20.5.170">
    <property type="match status" value="1"/>
</dbReference>
<dbReference type="InterPro" id="IPR004827">
    <property type="entry name" value="bZIP"/>
</dbReference>
<evidence type="ECO:0000313" key="7">
    <source>
        <dbReference type="Proteomes" id="UP000243723"/>
    </source>
</evidence>
<keyword evidence="1" id="KW-0805">Transcription regulation</keyword>
<dbReference type="PANTHER" id="PTHR23351">
    <property type="entry name" value="FOS TRANSCRIPTION FACTOR-RELATED"/>
    <property type="match status" value="1"/>
</dbReference>
<dbReference type="Pfam" id="PF00170">
    <property type="entry name" value="bZIP_1"/>
    <property type="match status" value="1"/>
</dbReference>
<feature type="compositionally biased region" description="Low complexity" evidence="4">
    <location>
        <begin position="102"/>
        <end position="114"/>
    </location>
</feature>
<proteinExistence type="predicted"/>
<dbReference type="GO" id="GO:0006357">
    <property type="term" value="P:regulation of transcription by RNA polymerase II"/>
    <property type="evidence" value="ECO:0007669"/>
    <property type="project" value="InterPro"/>
</dbReference>
<evidence type="ECO:0000256" key="1">
    <source>
        <dbReference type="ARBA" id="ARBA00023015"/>
    </source>
</evidence>
<dbReference type="OrthoDB" id="295274at2759"/>
<feature type="domain" description="BZIP" evidence="5">
    <location>
        <begin position="123"/>
        <end position="186"/>
    </location>
</feature>
<evidence type="ECO:0000256" key="3">
    <source>
        <dbReference type="ARBA" id="ARBA00023163"/>
    </source>
</evidence>
<feature type="compositionally biased region" description="Basic and acidic residues" evidence="4">
    <location>
        <begin position="122"/>
        <end position="134"/>
    </location>
</feature>
<feature type="region of interest" description="Disordered" evidence="4">
    <location>
        <begin position="211"/>
        <end position="250"/>
    </location>
</feature>
<sequence length="250" mass="28096">MPQQSEHTFSPNHNHTHFNSNLYQPQAINRLNTALNSPLTGFSSSASFDPTSLSQPGPNQTTMITDSVHSKYGQITPPEDHWKQSWDTSLNQTINPDQSMASRGRSQSGDSSHSGVGGSSNRVDKKDKYREKNRVAAAKCRAKKKEHTDGLEENHRTQSMLNSLLKQTEQNLRDELSFWRTQALQHAFCDCSAIQEYNMKKARALASDNKFGGGDVFRRDSMNQSPPPSSKVRGVPYYQQPHLEFDTQPS</sequence>
<organism evidence="6 7">
    <name type="scientific">Elsinoe australis</name>
    <dbReference type="NCBI Taxonomy" id="40998"/>
    <lineage>
        <taxon>Eukaryota</taxon>
        <taxon>Fungi</taxon>
        <taxon>Dikarya</taxon>
        <taxon>Ascomycota</taxon>
        <taxon>Pezizomycotina</taxon>
        <taxon>Dothideomycetes</taxon>
        <taxon>Dothideomycetidae</taxon>
        <taxon>Myriangiales</taxon>
        <taxon>Elsinoaceae</taxon>
        <taxon>Elsinoe</taxon>
    </lineage>
</organism>
<evidence type="ECO:0000259" key="5">
    <source>
        <dbReference type="PROSITE" id="PS50217"/>
    </source>
</evidence>
<feature type="region of interest" description="Disordered" evidence="4">
    <location>
        <begin position="1"/>
        <end position="20"/>
    </location>
</feature>
<keyword evidence="7" id="KW-1185">Reference proteome</keyword>
<dbReference type="PANTHER" id="PTHR23351:SF24">
    <property type="entry name" value="ACTIVATING TRANSCRIPTION FACTOR 3-RELATED"/>
    <property type="match status" value="1"/>
</dbReference>
<gene>
    <name evidence="6" type="ORF">B9Z65_6817</name>
</gene>
<dbReference type="STRING" id="40998.A0A2P7Z3T6"/>
<feature type="region of interest" description="Disordered" evidence="4">
    <location>
        <begin position="91"/>
        <end position="156"/>
    </location>
</feature>
<dbReference type="Proteomes" id="UP000243723">
    <property type="component" value="Unassembled WGS sequence"/>
</dbReference>
<dbReference type="SMART" id="SM00338">
    <property type="entry name" value="BRLZ"/>
    <property type="match status" value="1"/>
</dbReference>
<comment type="caution">
    <text evidence="6">The sequence shown here is derived from an EMBL/GenBank/DDBJ whole genome shotgun (WGS) entry which is preliminary data.</text>
</comment>
<keyword evidence="2" id="KW-0238">DNA-binding</keyword>
<evidence type="ECO:0000313" key="6">
    <source>
        <dbReference type="EMBL" id="PSK42863.1"/>
    </source>
</evidence>
<dbReference type="AlphaFoldDB" id="A0A2P7Z3T6"/>
<feature type="compositionally biased region" description="Basic and acidic residues" evidence="4">
    <location>
        <begin position="146"/>
        <end position="156"/>
    </location>
</feature>
<name>A0A2P7Z3T6_9PEZI</name>
<dbReference type="PROSITE" id="PS00036">
    <property type="entry name" value="BZIP_BASIC"/>
    <property type="match status" value="1"/>
</dbReference>
<dbReference type="SUPFAM" id="SSF57959">
    <property type="entry name" value="Leucine zipper domain"/>
    <property type="match status" value="1"/>
</dbReference>
<keyword evidence="3" id="KW-0804">Transcription</keyword>
<feature type="compositionally biased region" description="Polar residues" evidence="4">
    <location>
        <begin position="91"/>
        <end position="101"/>
    </location>
</feature>
<dbReference type="InterPro" id="IPR000837">
    <property type="entry name" value="AP-1"/>
</dbReference>
<accession>A0A2P7Z3T6</accession>
<dbReference type="EMBL" id="NHZQ01000331">
    <property type="protein sequence ID" value="PSK42863.1"/>
    <property type="molecule type" value="Genomic_DNA"/>
</dbReference>